<proteinExistence type="predicted"/>
<accession>A0A2I0T3E5</accession>
<dbReference type="EMBL" id="KZ521208">
    <property type="protein sequence ID" value="PKU28316.1"/>
    <property type="molecule type" value="Genomic_DNA"/>
</dbReference>
<sequence length="102" mass="11758">MRLMHKILAFCLIITDNVIQKVKHHFNRASRSQMKANWEKIEEELKFQPPVQLKLEDTELMNGMTNGGPAGVHVEKQYIETCIVLPWGLEILAMYGLPDPLQ</sequence>
<protein>
    <submittedName>
        <fullName evidence="1">Vesicle-trafficking protein sec22c</fullName>
    </submittedName>
</protein>
<evidence type="ECO:0000313" key="1">
    <source>
        <dbReference type="EMBL" id="PKU28316.1"/>
    </source>
</evidence>
<name>A0A2I0T3E5_LIMLA</name>
<dbReference type="Proteomes" id="UP000233556">
    <property type="component" value="Unassembled WGS sequence"/>
</dbReference>
<organism evidence="1 2">
    <name type="scientific">Limosa lapponica baueri</name>
    <dbReference type="NCBI Taxonomy" id="1758121"/>
    <lineage>
        <taxon>Eukaryota</taxon>
        <taxon>Metazoa</taxon>
        <taxon>Chordata</taxon>
        <taxon>Craniata</taxon>
        <taxon>Vertebrata</taxon>
        <taxon>Euteleostomi</taxon>
        <taxon>Archelosauria</taxon>
        <taxon>Archosauria</taxon>
        <taxon>Dinosauria</taxon>
        <taxon>Saurischia</taxon>
        <taxon>Theropoda</taxon>
        <taxon>Coelurosauria</taxon>
        <taxon>Aves</taxon>
        <taxon>Neognathae</taxon>
        <taxon>Neoaves</taxon>
        <taxon>Charadriiformes</taxon>
        <taxon>Scolopacidae</taxon>
        <taxon>Limosa</taxon>
    </lineage>
</organism>
<keyword evidence="2" id="KW-1185">Reference proteome</keyword>
<evidence type="ECO:0000313" key="2">
    <source>
        <dbReference type="Proteomes" id="UP000233556"/>
    </source>
</evidence>
<reference evidence="2" key="2">
    <citation type="submission" date="2017-12" db="EMBL/GenBank/DDBJ databases">
        <title>Genome sequence of the Bar-tailed Godwit (Limosa lapponica baueri).</title>
        <authorList>
            <person name="Lima N.C.B."/>
            <person name="Parody-Merino A.M."/>
            <person name="Battley P.F."/>
            <person name="Fidler A.E."/>
            <person name="Prosdocimi F."/>
        </authorList>
    </citation>
    <scope>NUCLEOTIDE SEQUENCE [LARGE SCALE GENOMIC DNA]</scope>
</reference>
<dbReference type="OrthoDB" id="1719357at2759"/>
<gene>
    <name evidence="1" type="ORF">llap_21380</name>
</gene>
<dbReference type="AlphaFoldDB" id="A0A2I0T3E5"/>
<reference evidence="2" key="1">
    <citation type="submission" date="2017-11" db="EMBL/GenBank/DDBJ databases">
        <authorList>
            <person name="Lima N.C."/>
            <person name="Parody-Merino A.M."/>
            <person name="Battley P.F."/>
            <person name="Fidler A.E."/>
            <person name="Prosdocimi F."/>
        </authorList>
    </citation>
    <scope>NUCLEOTIDE SEQUENCE [LARGE SCALE GENOMIC DNA]</scope>
</reference>